<evidence type="ECO:0000313" key="18">
    <source>
        <dbReference type="Proteomes" id="UP000291485"/>
    </source>
</evidence>
<comment type="similarity">
    <text evidence="2 15">Belongs to the DNA polymerase type-Y family.</text>
</comment>
<dbReference type="EMBL" id="SJSN01000002">
    <property type="protein sequence ID" value="TCD12231.1"/>
    <property type="molecule type" value="Genomic_DNA"/>
</dbReference>
<dbReference type="OrthoDB" id="9808813at2"/>
<dbReference type="AlphaFoldDB" id="A0A4R0P5P8"/>
<keyword evidence="11 15" id="KW-0239">DNA-directed DNA polymerase</keyword>
<keyword evidence="4 15" id="KW-0963">Cytoplasm</keyword>
<feature type="active site" evidence="15">
    <location>
        <position position="106"/>
    </location>
</feature>
<comment type="cofactor">
    <cofactor evidence="15">
        <name>Mg(2+)</name>
        <dbReference type="ChEBI" id="CHEBI:18420"/>
    </cofactor>
    <text evidence="15">Binds 2 magnesium ions per subunit.</text>
</comment>
<gene>
    <name evidence="15" type="primary">dinB</name>
    <name evidence="17" type="ORF">EZ449_03380</name>
</gene>
<feature type="domain" description="UmuC" evidence="16">
    <location>
        <begin position="7"/>
        <end position="186"/>
    </location>
</feature>
<evidence type="ECO:0000256" key="8">
    <source>
        <dbReference type="ARBA" id="ARBA00022723"/>
    </source>
</evidence>
<dbReference type="GO" id="GO:0000287">
    <property type="term" value="F:magnesium ion binding"/>
    <property type="evidence" value="ECO:0007669"/>
    <property type="project" value="UniProtKB-UniRule"/>
</dbReference>
<dbReference type="InterPro" id="IPR001126">
    <property type="entry name" value="UmuC"/>
</dbReference>
<dbReference type="GO" id="GO:0006281">
    <property type="term" value="P:DNA repair"/>
    <property type="evidence" value="ECO:0007669"/>
    <property type="project" value="UniProtKB-UniRule"/>
</dbReference>
<protein>
    <recommendedName>
        <fullName evidence="15">DNA polymerase IV</fullName>
        <shortName evidence="15">Pol IV</shortName>
        <ecNumber evidence="15">2.7.7.7</ecNumber>
    </recommendedName>
</protein>
<comment type="catalytic activity">
    <reaction evidence="14 15">
        <text>DNA(n) + a 2'-deoxyribonucleoside 5'-triphosphate = DNA(n+1) + diphosphate</text>
        <dbReference type="Rhea" id="RHEA:22508"/>
        <dbReference type="Rhea" id="RHEA-COMP:17339"/>
        <dbReference type="Rhea" id="RHEA-COMP:17340"/>
        <dbReference type="ChEBI" id="CHEBI:33019"/>
        <dbReference type="ChEBI" id="CHEBI:61560"/>
        <dbReference type="ChEBI" id="CHEBI:173112"/>
        <dbReference type="EC" id="2.7.7.7"/>
    </reaction>
</comment>
<dbReference type="FunFam" id="3.40.1170.60:FF:000001">
    <property type="entry name" value="DNA polymerase IV"/>
    <property type="match status" value="1"/>
</dbReference>
<dbReference type="InterPro" id="IPR036775">
    <property type="entry name" value="DNA_pol_Y-fam_lit_finger_sf"/>
</dbReference>
<dbReference type="PANTHER" id="PTHR11076:SF33">
    <property type="entry name" value="DNA POLYMERASE KAPPA"/>
    <property type="match status" value="1"/>
</dbReference>
<evidence type="ECO:0000256" key="10">
    <source>
        <dbReference type="ARBA" id="ARBA00022842"/>
    </source>
</evidence>
<dbReference type="PANTHER" id="PTHR11076">
    <property type="entry name" value="DNA REPAIR POLYMERASE UMUC / TRANSFERASE FAMILY MEMBER"/>
    <property type="match status" value="1"/>
</dbReference>
<organism evidence="17 18">
    <name type="scientific">Pedobacter frigidisoli</name>
    <dbReference type="NCBI Taxonomy" id="2530455"/>
    <lineage>
        <taxon>Bacteria</taxon>
        <taxon>Pseudomonadati</taxon>
        <taxon>Bacteroidota</taxon>
        <taxon>Sphingobacteriia</taxon>
        <taxon>Sphingobacteriales</taxon>
        <taxon>Sphingobacteriaceae</taxon>
        <taxon>Pedobacter</taxon>
    </lineage>
</organism>
<keyword evidence="9 15" id="KW-0227">DNA damage</keyword>
<dbReference type="NCBIfam" id="NF002677">
    <property type="entry name" value="PRK02406.1"/>
    <property type="match status" value="1"/>
</dbReference>
<comment type="subunit">
    <text evidence="15">Monomer.</text>
</comment>
<keyword evidence="10 15" id="KW-0460">Magnesium</keyword>
<evidence type="ECO:0000256" key="6">
    <source>
        <dbReference type="ARBA" id="ARBA00022695"/>
    </source>
</evidence>
<dbReference type="InterPro" id="IPR043502">
    <property type="entry name" value="DNA/RNA_pol_sf"/>
</dbReference>
<evidence type="ECO:0000256" key="1">
    <source>
        <dbReference type="ARBA" id="ARBA00004496"/>
    </source>
</evidence>
<feature type="binding site" evidence="15">
    <location>
        <position position="105"/>
    </location>
    <ligand>
        <name>Mg(2+)</name>
        <dbReference type="ChEBI" id="CHEBI:18420"/>
    </ligand>
</feature>
<keyword evidence="7 15" id="KW-0235">DNA replication</keyword>
<keyword evidence="12 15" id="KW-0238">DNA-binding</keyword>
<dbReference type="Gene3D" id="1.10.150.20">
    <property type="entry name" value="5' to 3' exonuclease, C-terminal subdomain"/>
    <property type="match status" value="1"/>
</dbReference>
<evidence type="ECO:0000256" key="13">
    <source>
        <dbReference type="ARBA" id="ARBA00023204"/>
    </source>
</evidence>
<dbReference type="Pfam" id="PF11799">
    <property type="entry name" value="IMS_C"/>
    <property type="match status" value="1"/>
</dbReference>
<dbReference type="CDD" id="cd03586">
    <property type="entry name" value="PolY_Pol_IV_kappa"/>
    <property type="match status" value="1"/>
</dbReference>
<dbReference type="GO" id="GO:0003887">
    <property type="term" value="F:DNA-directed DNA polymerase activity"/>
    <property type="evidence" value="ECO:0007669"/>
    <property type="project" value="UniProtKB-UniRule"/>
</dbReference>
<dbReference type="SUPFAM" id="SSF100879">
    <property type="entry name" value="Lesion bypass DNA polymerase (Y-family), little finger domain"/>
    <property type="match status" value="1"/>
</dbReference>
<dbReference type="InterPro" id="IPR043128">
    <property type="entry name" value="Rev_trsase/Diguanyl_cyclase"/>
</dbReference>
<dbReference type="InterPro" id="IPR022880">
    <property type="entry name" value="DNApol_IV"/>
</dbReference>
<evidence type="ECO:0000259" key="16">
    <source>
        <dbReference type="PROSITE" id="PS50173"/>
    </source>
</evidence>
<evidence type="ECO:0000256" key="2">
    <source>
        <dbReference type="ARBA" id="ARBA00010945"/>
    </source>
</evidence>
<accession>A0A4R0P5P8</accession>
<dbReference type="Gene3D" id="3.30.1490.100">
    <property type="entry name" value="DNA polymerase, Y-family, little finger domain"/>
    <property type="match status" value="1"/>
</dbReference>
<dbReference type="Proteomes" id="UP000291485">
    <property type="component" value="Unassembled WGS sequence"/>
</dbReference>
<keyword evidence="3 15" id="KW-0515">Mutator protein</keyword>
<evidence type="ECO:0000256" key="7">
    <source>
        <dbReference type="ARBA" id="ARBA00022705"/>
    </source>
</evidence>
<evidence type="ECO:0000256" key="9">
    <source>
        <dbReference type="ARBA" id="ARBA00022763"/>
    </source>
</evidence>
<sequence length="437" mass="49368">MDKERQIIHMDQDAFFVSVELRKNPDLIGKPVIVGGSSDRGVVTSCSYEARKFGVHAAMPGRMAKQLCPQAIFVRGNMDDYSKASHEITEIIAGRVPLFEKASIDEHFIDMTGMDRFFGCMKFASELRQTILKEMGLPISFGLSVNKTVSKIVTNECKPNGEREIPFPEVRPFLNPLAVHKIPGIGDATYKKLSEMGVRKIQTLAEIPQDLMFKILGQHGLGLSLKANGIDLSPVVPYRERKSIGTQTTFESDSMDISKMKAILTGMVTNLTFDLRSQQKLTSCITVTIRYSNFETVTQQARIPYTALDSFLIDKAHDLFKKLYTKRMLLRLIGVKLSHLVSGFEQIGLYHTSEEEYDLYQAMDKVRNHYGVESVVKACIVKPPQKDENDKVIKYNPRKKKGKIKIEEENEEDKTRKKSRIRTFINSDLGTATKLDG</sequence>
<dbReference type="InterPro" id="IPR050116">
    <property type="entry name" value="DNA_polymerase-Y"/>
</dbReference>
<evidence type="ECO:0000256" key="12">
    <source>
        <dbReference type="ARBA" id="ARBA00023125"/>
    </source>
</evidence>
<feature type="site" description="Substrate discrimination" evidence="15">
    <location>
        <position position="16"/>
    </location>
</feature>
<reference evidence="17 18" key="1">
    <citation type="submission" date="2019-02" db="EMBL/GenBank/DDBJ databases">
        <title>Pedobacter sp. RP-3-11 sp. nov., isolated from Arctic soil.</title>
        <authorList>
            <person name="Dahal R.H."/>
        </authorList>
    </citation>
    <scope>NUCLEOTIDE SEQUENCE [LARGE SCALE GENOMIC DNA]</scope>
    <source>
        <strain evidence="17 18">RP-3-11</strain>
    </source>
</reference>
<proteinExistence type="inferred from homology"/>
<dbReference type="Gene3D" id="3.40.1170.60">
    <property type="match status" value="1"/>
</dbReference>
<comment type="subcellular location">
    <subcellularLocation>
        <location evidence="1 15">Cytoplasm</location>
    </subcellularLocation>
</comment>
<evidence type="ECO:0000256" key="5">
    <source>
        <dbReference type="ARBA" id="ARBA00022679"/>
    </source>
</evidence>
<dbReference type="InterPro" id="IPR017961">
    <property type="entry name" value="DNA_pol_Y-fam_little_finger"/>
</dbReference>
<evidence type="ECO:0000256" key="4">
    <source>
        <dbReference type="ARBA" id="ARBA00022490"/>
    </source>
</evidence>
<keyword evidence="6 15" id="KW-0548">Nucleotidyltransferase</keyword>
<dbReference type="GO" id="GO:0009432">
    <property type="term" value="P:SOS response"/>
    <property type="evidence" value="ECO:0007669"/>
    <property type="project" value="TreeGrafter"/>
</dbReference>
<evidence type="ECO:0000256" key="3">
    <source>
        <dbReference type="ARBA" id="ARBA00022457"/>
    </source>
</evidence>
<dbReference type="Gene3D" id="3.30.70.270">
    <property type="match status" value="1"/>
</dbReference>
<dbReference type="GO" id="GO:0003684">
    <property type="term" value="F:damaged DNA binding"/>
    <property type="evidence" value="ECO:0007669"/>
    <property type="project" value="InterPro"/>
</dbReference>
<dbReference type="GO" id="GO:0042276">
    <property type="term" value="P:error-prone translesion synthesis"/>
    <property type="evidence" value="ECO:0007669"/>
    <property type="project" value="TreeGrafter"/>
</dbReference>
<dbReference type="GO" id="GO:0006261">
    <property type="term" value="P:DNA-templated DNA replication"/>
    <property type="evidence" value="ECO:0007669"/>
    <property type="project" value="UniProtKB-UniRule"/>
</dbReference>
<keyword evidence="18" id="KW-1185">Reference proteome</keyword>
<keyword evidence="8 15" id="KW-0479">Metal-binding</keyword>
<feature type="binding site" evidence="15">
    <location>
        <position position="11"/>
    </location>
    <ligand>
        <name>Mg(2+)</name>
        <dbReference type="ChEBI" id="CHEBI:18420"/>
    </ligand>
</feature>
<keyword evidence="13 15" id="KW-0234">DNA repair</keyword>
<evidence type="ECO:0000256" key="15">
    <source>
        <dbReference type="HAMAP-Rule" id="MF_01113"/>
    </source>
</evidence>
<dbReference type="PROSITE" id="PS50173">
    <property type="entry name" value="UMUC"/>
    <property type="match status" value="1"/>
</dbReference>
<evidence type="ECO:0000256" key="11">
    <source>
        <dbReference type="ARBA" id="ARBA00022932"/>
    </source>
</evidence>
<evidence type="ECO:0000313" key="17">
    <source>
        <dbReference type="EMBL" id="TCD12231.1"/>
    </source>
</evidence>
<dbReference type="Pfam" id="PF00817">
    <property type="entry name" value="IMS"/>
    <property type="match status" value="1"/>
</dbReference>
<dbReference type="GO" id="GO:0005829">
    <property type="term" value="C:cytosol"/>
    <property type="evidence" value="ECO:0007669"/>
    <property type="project" value="TreeGrafter"/>
</dbReference>
<comment type="caution">
    <text evidence="17">The sequence shown here is derived from an EMBL/GenBank/DDBJ whole genome shotgun (WGS) entry which is preliminary data.</text>
</comment>
<name>A0A4R0P5P8_9SPHI</name>
<evidence type="ECO:0000256" key="14">
    <source>
        <dbReference type="ARBA" id="ARBA00049244"/>
    </source>
</evidence>
<dbReference type="EC" id="2.7.7.7" evidence="15"/>
<dbReference type="HAMAP" id="MF_01113">
    <property type="entry name" value="DNApol_IV"/>
    <property type="match status" value="1"/>
</dbReference>
<keyword evidence="5 15" id="KW-0808">Transferase</keyword>
<comment type="function">
    <text evidence="15">Poorly processive, error-prone DNA polymerase involved in untargeted mutagenesis. Copies undamaged DNA at stalled replication forks, which arise in vivo from mismatched or misaligned primer ends. These misaligned primers can be extended by PolIV. Exhibits no 3'-5' exonuclease (proofreading) activity. May be involved in translesional synthesis, in conjunction with the beta clamp from PolIII.</text>
</comment>
<dbReference type="SUPFAM" id="SSF56672">
    <property type="entry name" value="DNA/RNA polymerases"/>
    <property type="match status" value="1"/>
</dbReference>